<dbReference type="GO" id="GO:0003677">
    <property type="term" value="F:DNA binding"/>
    <property type="evidence" value="ECO:0007669"/>
    <property type="project" value="UniProtKB-KW"/>
</dbReference>
<dbReference type="EMBL" id="CACRTV010000056">
    <property type="protein sequence ID" value="VYU41947.1"/>
    <property type="molecule type" value="Genomic_DNA"/>
</dbReference>
<dbReference type="Gene3D" id="3.40.1410.10">
    <property type="entry name" value="Chorismate lyase-like"/>
    <property type="match status" value="1"/>
</dbReference>
<dbReference type="PANTHER" id="PTHR44846:SF1">
    <property type="entry name" value="MANNOSYL-D-GLYCERATE TRANSPORT_METABOLISM SYSTEM REPRESSOR MNGR-RELATED"/>
    <property type="match status" value="1"/>
</dbReference>
<evidence type="ECO:0000256" key="2">
    <source>
        <dbReference type="ARBA" id="ARBA00023125"/>
    </source>
</evidence>
<dbReference type="Pfam" id="PF07702">
    <property type="entry name" value="UTRA"/>
    <property type="match status" value="1"/>
</dbReference>
<evidence type="ECO:0000313" key="5">
    <source>
        <dbReference type="EMBL" id="VYU41947.1"/>
    </source>
</evidence>
<dbReference type="CDD" id="cd07377">
    <property type="entry name" value="WHTH_GntR"/>
    <property type="match status" value="1"/>
</dbReference>
<dbReference type="PANTHER" id="PTHR44846">
    <property type="entry name" value="MANNOSYL-D-GLYCERATE TRANSPORT/METABOLISM SYSTEM REPRESSOR MNGR-RELATED"/>
    <property type="match status" value="1"/>
</dbReference>
<keyword evidence="3" id="KW-0804">Transcription</keyword>
<dbReference type="InterPro" id="IPR028978">
    <property type="entry name" value="Chorismate_lyase_/UTRA_dom_sf"/>
</dbReference>
<evidence type="ECO:0000256" key="3">
    <source>
        <dbReference type="ARBA" id="ARBA00023163"/>
    </source>
</evidence>
<feature type="domain" description="HTH gntR-type" evidence="4">
    <location>
        <begin position="7"/>
        <end position="75"/>
    </location>
</feature>
<dbReference type="PROSITE" id="PS50949">
    <property type="entry name" value="HTH_GNTR"/>
    <property type="match status" value="1"/>
</dbReference>
<dbReference type="FunFam" id="1.10.10.10:FF:000079">
    <property type="entry name" value="GntR family transcriptional regulator"/>
    <property type="match status" value="1"/>
</dbReference>
<dbReference type="SUPFAM" id="SSF46785">
    <property type="entry name" value="Winged helix' DNA-binding domain"/>
    <property type="match status" value="1"/>
</dbReference>
<dbReference type="SMART" id="SM00866">
    <property type="entry name" value="UTRA"/>
    <property type="match status" value="1"/>
</dbReference>
<dbReference type="InterPro" id="IPR036388">
    <property type="entry name" value="WH-like_DNA-bd_sf"/>
</dbReference>
<dbReference type="GO" id="GO:0045892">
    <property type="term" value="P:negative regulation of DNA-templated transcription"/>
    <property type="evidence" value="ECO:0007669"/>
    <property type="project" value="TreeGrafter"/>
</dbReference>
<dbReference type="SUPFAM" id="SSF64288">
    <property type="entry name" value="Chorismate lyase-like"/>
    <property type="match status" value="1"/>
</dbReference>
<protein>
    <submittedName>
        <fullName evidence="5">Putative HTH-type transcriptional regulator YurK</fullName>
    </submittedName>
</protein>
<dbReference type="InterPro" id="IPR000524">
    <property type="entry name" value="Tscrpt_reg_HTH_GntR"/>
</dbReference>
<dbReference type="PRINTS" id="PR00035">
    <property type="entry name" value="HTHGNTR"/>
</dbReference>
<gene>
    <name evidence="5" type="primary">yurK</name>
    <name evidence="5" type="ORF">CPLFYP93_00052</name>
</gene>
<dbReference type="InterPro" id="IPR050679">
    <property type="entry name" value="Bact_HTH_transcr_reg"/>
</dbReference>
<proteinExistence type="predicted"/>
<dbReference type="RefSeq" id="WP_156561571.1">
    <property type="nucleotide sequence ID" value="NZ_CACRTV010000056.1"/>
</dbReference>
<dbReference type="Pfam" id="PF00392">
    <property type="entry name" value="GntR"/>
    <property type="match status" value="1"/>
</dbReference>
<keyword evidence="2" id="KW-0238">DNA-binding</keyword>
<dbReference type="GO" id="GO:0003700">
    <property type="term" value="F:DNA-binding transcription factor activity"/>
    <property type="evidence" value="ECO:0007669"/>
    <property type="project" value="InterPro"/>
</dbReference>
<sequence length="250" mass="28514">MRLESNKPLYLQLEASIKHDIYSKKYKPGEKLPTEVELGKIYGVSKITVRKAMENLTKDFLVERIRGKGTFVSQKKEKIHLGENSGFNDSFVSKGHSTKYKILSAKYIKADSLLSEKLQISLNSPIIYIERLIWEDLAPVGIDKLYVSEHLYPDIITKLSLDRSLYQTLKEEYNINIQNSILEINGIVATIENSELLQCAIGDPLFQVEKVSYQASGIPIHYSSSIVRCDRISYVISINDYVCVNEKKET</sequence>
<dbReference type="InterPro" id="IPR011663">
    <property type="entry name" value="UTRA"/>
</dbReference>
<evidence type="ECO:0000256" key="1">
    <source>
        <dbReference type="ARBA" id="ARBA00023015"/>
    </source>
</evidence>
<accession>A0A6N3EVI6</accession>
<dbReference type="InterPro" id="IPR036390">
    <property type="entry name" value="WH_DNA-bd_sf"/>
</dbReference>
<dbReference type="Gene3D" id="1.10.10.10">
    <property type="entry name" value="Winged helix-like DNA-binding domain superfamily/Winged helix DNA-binding domain"/>
    <property type="match status" value="1"/>
</dbReference>
<evidence type="ECO:0000259" key="4">
    <source>
        <dbReference type="PROSITE" id="PS50949"/>
    </source>
</evidence>
<dbReference type="AlphaFoldDB" id="A0A6N3EVI6"/>
<name>A0A6N3EVI6_9CLOT</name>
<organism evidence="5">
    <name type="scientific">Clostridium paraputrificum</name>
    <dbReference type="NCBI Taxonomy" id="29363"/>
    <lineage>
        <taxon>Bacteria</taxon>
        <taxon>Bacillati</taxon>
        <taxon>Bacillota</taxon>
        <taxon>Clostridia</taxon>
        <taxon>Eubacteriales</taxon>
        <taxon>Clostridiaceae</taxon>
        <taxon>Clostridium</taxon>
    </lineage>
</organism>
<keyword evidence="1" id="KW-0805">Transcription regulation</keyword>
<reference evidence="5" key="1">
    <citation type="submission" date="2019-11" db="EMBL/GenBank/DDBJ databases">
        <authorList>
            <person name="Feng L."/>
        </authorList>
    </citation>
    <scope>NUCLEOTIDE SEQUENCE</scope>
    <source>
        <strain evidence="5">CParaputrificumLFYP93</strain>
    </source>
</reference>
<dbReference type="SMART" id="SM00345">
    <property type="entry name" value="HTH_GNTR"/>
    <property type="match status" value="1"/>
</dbReference>